<evidence type="ECO:0000259" key="4">
    <source>
        <dbReference type="PROSITE" id="PS50043"/>
    </source>
</evidence>
<reference evidence="7 8" key="2">
    <citation type="submission" date="2017-06" db="EMBL/GenBank/DDBJ databases">
        <authorList>
            <person name="Varghese N."/>
            <person name="Submissions S."/>
        </authorList>
    </citation>
    <scope>NUCLEOTIDE SEQUENCE [LARGE SCALE GENOMIC DNA]</scope>
    <source>
        <strain evidence="7 8">RLD-1</strain>
    </source>
</reference>
<dbReference type="EMBL" id="FZPC01000057">
    <property type="protein sequence ID" value="SNT56410.1"/>
    <property type="molecule type" value="Genomic_DNA"/>
</dbReference>
<dbReference type="PANTHER" id="PTHR43214:SF17">
    <property type="entry name" value="TRANSCRIPTIONAL REGULATORY PROTEIN RCSB"/>
    <property type="match status" value="1"/>
</dbReference>
<evidence type="ECO:0000256" key="2">
    <source>
        <dbReference type="ARBA" id="ARBA00023125"/>
    </source>
</evidence>
<accession>A0A239NNQ2</accession>
<dbReference type="Pfam" id="PF00072">
    <property type="entry name" value="Response_reg"/>
    <property type="match status" value="1"/>
</dbReference>
<keyword evidence="1 3" id="KW-0597">Phosphoprotein</keyword>
<dbReference type="InterPro" id="IPR016032">
    <property type="entry name" value="Sig_transdc_resp-reg_C-effctor"/>
</dbReference>
<evidence type="ECO:0000313" key="7">
    <source>
        <dbReference type="EMBL" id="SNT56410.1"/>
    </source>
</evidence>
<dbReference type="InterPro" id="IPR058245">
    <property type="entry name" value="NreC/VraR/RcsB-like_REC"/>
</dbReference>
<gene>
    <name evidence="6" type="ORF">SAMN05216189_10752</name>
    <name evidence="7" type="ORF">SAMN06295949_1573</name>
</gene>
<dbReference type="PANTHER" id="PTHR43214">
    <property type="entry name" value="TWO-COMPONENT RESPONSE REGULATOR"/>
    <property type="match status" value="1"/>
</dbReference>
<dbReference type="EMBL" id="FNEC01000075">
    <property type="protein sequence ID" value="SDL15098.1"/>
    <property type="molecule type" value="Genomic_DNA"/>
</dbReference>
<dbReference type="Proteomes" id="UP000198309">
    <property type="component" value="Unassembled WGS sequence"/>
</dbReference>
<evidence type="ECO:0000256" key="1">
    <source>
        <dbReference type="ARBA" id="ARBA00022553"/>
    </source>
</evidence>
<reference evidence="6 9" key="1">
    <citation type="submission" date="2016-10" db="EMBL/GenBank/DDBJ databases">
        <authorList>
            <person name="de Groot N.N."/>
        </authorList>
    </citation>
    <scope>NUCLEOTIDE SEQUENCE [LARGE SCALE GENOMIC DNA]</scope>
    <source>
        <strain evidence="6 9">CCM 7361</strain>
    </source>
</reference>
<sequence length="219" mass="23791">MKIRLLLADDHPALLSGLKHELSAIPTLEILGTAADSGALVEMLQSNTCDVLVTDYVMPGGQYGDGMGLLSYLRRTHPQMKIVVFTTMENPALTQEMAKLGVNALLGKTQHTNQLISAIHAVYAGSNYFPTEDVTLGRSGITQNPASNLALTKREFEVVRLYVSGLSINEIAEQLHRTKQTISSQKASAMRKLGISRDAELFRFAFESGMASSPAPTQQ</sequence>
<feature type="modified residue" description="4-aspartylphosphate" evidence="3">
    <location>
        <position position="55"/>
    </location>
</feature>
<dbReference type="GO" id="GO:0000160">
    <property type="term" value="P:phosphorelay signal transduction system"/>
    <property type="evidence" value="ECO:0007669"/>
    <property type="project" value="InterPro"/>
</dbReference>
<dbReference type="RefSeq" id="WP_089394908.1">
    <property type="nucleotide sequence ID" value="NZ_FNEC01000075.1"/>
</dbReference>
<evidence type="ECO:0000313" key="9">
    <source>
        <dbReference type="Proteomes" id="UP000199693"/>
    </source>
</evidence>
<evidence type="ECO:0000256" key="3">
    <source>
        <dbReference type="PROSITE-ProRule" id="PRU00169"/>
    </source>
</evidence>
<dbReference type="Pfam" id="PF00196">
    <property type="entry name" value="GerE"/>
    <property type="match status" value="1"/>
</dbReference>
<dbReference type="PROSITE" id="PS50043">
    <property type="entry name" value="HTH_LUXR_2"/>
    <property type="match status" value="1"/>
</dbReference>
<keyword evidence="2" id="KW-0238">DNA-binding</keyword>
<dbReference type="SUPFAM" id="SSF46894">
    <property type="entry name" value="C-terminal effector domain of the bipartite response regulators"/>
    <property type="match status" value="1"/>
</dbReference>
<dbReference type="InterPro" id="IPR001789">
    <property type="entry name" value="Sig_transdc_resp-reg_receiver"/>
</dbReference>
<proteinExistence type="predicted"/>
<dbReference type="InterPro" id="IPR011006">
    <property type="entry name" value="CheY-like_superfamily"/>
</dbReference>
<protein>
    <submittedName>
        <fullName evidence="6">Two component transcriptional regulator, LuxR family</fullName>
    </submittedName>
</protein>
<dbReference type="Gene3D" id="3.40.50.2300">
    <property type="match status" value="1"/>
</dbReference>
<evidence type="ECO:0000313" key="6">
    <source>
        <dbReference type="EMBL" id="SDL15098.1"/>
    </source>
</evidence>
<evidence type="ECO:0000259" key="5">
    <source>
        <dbReference type="PROSITE" id="PS50110"/>
    </source>
</evidence>
<evidence type="ECO:0000313" key="8">
    <source>
        <dbReference type="Proteomes" id="UP000198309"/>
    </source>
</evidence>
<dbReference type="PROSITE" id="PS50110">
    <property type="entry name" value="RESPONSE_REGULATORY"/>
    <property type="match status" value="1"/>
</dbReference>
<keyword evidence="8" id="KW-1185">Reference proteome</keyword>
<dbReference type="InterPro" id="IPR039420">
    <property type="entry name" value="WalR-like"/>
</dbReference>
<dbReference type="AlphaFoldDB" id="A0A239NNQ2"/>
<organism evidence="6 9">
    <name type="scientific">Pseudomonas delhiensis</name>
    <dbReference type="NCBI Taxonomy" id="366289"/>
    <lineage>
        <taxon>Bacteria</taxon>
        <taxon>Pseudomonadati</taxon>
        <taxon>Pseudomonadota</taxon>
        <taxon>Gammaproteobacteria</taxon>
        <taxon>Pseudomonadales</taxon>
        <taxon>Pseudomonadaceae</taxon>
        <taxon>Pseudomonas</taxon>
    </lineage>
</organism>
<feature type="domain" description="HTH luxR-type" evidence="4">
    <location>
        <begin position="144"/>
        <end position="209"/>
    </location>
</feature>
<dbReference type="GO" id="GO:0003677">
    <property type="term" value="F:DNA binding"/>
    <property type="evidence" value="ECO:0007669"/>
    <property type="project" value="UniProtKB-KW"/>
</dbReference>
<feature type="domain" description="Response regulatory" evidence="5">
    <location>
        <begin position="4"/>
        <end position="123"/>
    </location>
</feature>
<dbReference type="CDD" id="cd06170">
    <property type="entry name" value="LuxR_C_like"/>
    <property type="match status" value="1"/>
</dbReference>
<dbReference type="SMART" id="SM00421">
    <property type="entry name" value="HTH_LUXR"/>
    <property type="match status" value="1"/>
</dbReference>
<dbReference type="SMART" id="SM00448">
    <property type="entry name" value="REC"/>
    <property type="match status" value="1"/>
</dbReference>
<dbReference type="SUPFAM" id="SSF52172">
    <property type="entry name" value="CheY-like"/>
    <property type="match status" value="1"/>
</dbReference>
<dbReference type="InterPro" id="IPR000792">
    <property type="entry name" value="Tscrpt_reg_LuxR_C"/>
</dbReference>
<dbReference type="GO" id="GO:0006355">
    <property type="term" value="P:regulation of DNA-templated transcription"/>
    <property type="evidence" value="ECO:0007669"/>
    <property type="project" value="InterPro"/>
</dbReference>
<dbReference type="Proteomes" id="UP000199693">
    <property type="component" value="Unassembled WGS sequence"/>
</dbReference>
<dbReference type="PRINTS" id="PR00038">
    <property type="entry name" value="HTHLUXR"/>
</dbReference>
<name>A0A239NNQ2_9PSED</name>
<dbReference type="CDD" id="cd17535">
    <property type="entry name" value="REC_NarL-like"/>
    <property type="match status" value="1"/>
</dbReference>